<evidence type="ECO:0000259" key="9">
    <source>
        <dbReference type="PROSITE" id="PS51332"/>
    </source>
</evidence>
<dbReference type="InterPro" id="IPR006638">
    <property type="entry name" value="Elp3/MiaA/NifB-like_rSAM"/>
</dbReference>
<name>A0A2N3G4E1_9ACTN</name>
<dbReference type="InterPro" id="IPR023404">
    <property type="entry name" value="rSAM_horseshoe"/>
</dbReference>
<dbReference type="Gene3D" id="3.80.30.20">
    <property type="entry name" value="tm_1862 like domain"/>
    <property type="match status" value="1"/>
</dbReference>
<dbReference type="Proteomes" id="UP000233654">
    <property type="component" value="Unassembled WGS sequence"/>
</dbReference>
<evidence type="ECO:0000313" key="11">
    <source>
        <dbReference type="EMBL" id="PKQ27585.1"/>
    </source>
</evidence>
<dbReference type="PROSITE" id="PS51918">
    <property type="entry name" value="RADICAL_SAM"/>
    <property type="match status" value="1"/>
</dbReference>
<dbReference type="GO" id="GO:0003824">
    <property type="term" value="F:catalytic activity"/>
    <property type="evidence" value="ECO:0007669"/>
    <property type="project" value="InterPro"/>
</dbReference>
<feature type="transmembrane region" description="Helical" evidence="8">
    <location>
        <begin position="523"/>
        <end position="543"/>
    </location>
</feature>
<dbReference type="Pfam" id="PF04055">
    <property type="entry name" value="Radical_SAM"/>
    <property type="match status" value="1"/>
</dbReference>
<keyword evidence="2" id="KW-0489">Methyltransferase</keyword>
<keyword evidence="6" id="KW-0408">Iron</keyword>
<dbReference type="InterPro" id="IPR034466">
    <property type="entry name" value="Methyltransferase_Class_B"/>
</dbReference>
<dbReference type="PANTHER" id="PTHR43409">
    <property type="entry name" value="ANAEROBIC MAGNESIUM-PROTOPORPHYRIN IX MONOMETHYL ESTER CYCLASE-RELATED"/>
    <property type="match status" value="1"/>
</dbReference>
<reference evidence="11 12" key="1">
    <citation type="journal article" date="2017" name="ISME J.">
        <title>Potential for microbial H2 and metal transformations associated with novel bacteria and archaea in deep terrestrial subsurface sediments.</title>
        <authorList>
            <person name="Hernsdorf A.W."/>
            <person name="Amano Y."/>
            <person name="Miyakawa K."/>
            <person name="Ise K."/>
            <person name="Suzuki Y."/>
            <person name="Anantharaman K."/>
            <person name="Probst A."/>
            <person name="Burstein D."/>
            <person name="Thomas B.C."/>
            <person name="Banfield J.F."/>
        </authorList>
    </citation>
    <scope>NUCLEOTIDE SEQUENCE [LARGE SCALE GENOMIC DNA]</scope>
    <source>
        <strain evidence="11">HGW-Actinobacteria-3</strain>
    </source>
</reference>
<dbReference type="GO" id="GO:0031419">
    <property type="term" value="F:cobalamin binding"/>
    <property type="evidence" value="ECO:0007669"/>
    <property type="project" value="InterPro"/>
</dbReference>
<feature type="transmembrane region" description="Helical" evidence="8">
    <location>
        <begin position="484"/>
        <end position="503"/>
    </location>
</feature>
<keyword evidence="8" id="KW-0812">Transmembrane</keyword>
<dbReference type="CDD" id="cd02068">
    <property type="entry name" value="radical_SAM_B12_BD"/>
    <property type="match status" value="1"/>
</dbReference>
<feature type="domain" description="Radical SAM core" evidence="10">
    <location>
        <begin position="175"/>
        <end position="398"/>
    </location>
</feature>
<evidence type="ECO:0000256" key="2">
    <source>
        <dbReference type="ARBA" id="ARBA00022603"/>
    </source>
</evidence>
<keyword evidence="5" id="KW-0479">Metal-binding</keyword>
<dbReference type="SFLD" id="SFLDG01082">
    <property type="entry name" value="B12-binding_domain_containing"/>
    <property type="match status" value="1"/>
</dbReference>
<protein>
    <submittedName>
        <fullName evidence="11">Uncharacterized protein</fullName>
    </submittedName>
</protein>
<comment type="caution">
    <text evidence="11">The sequence shown here is derived from an EMBL/GenBank/DDBJ whole genome shotgun (WGS) entry which is preliminary data.</text>
</comment>
<feature type="transmembrane region" description="Helical" evidence="8">
    <location>
        <begin position="608"/>
        <end position="626"/>
    </location>
</feature>
<evidence type="ECO:0000259" key="10">
    <source>
        <dbReference type="PROSITE" id="PS51918"/>
    </source>
</evidence>
<dbReference type="SFLD" id="SFLDS00029">
    <property type="entry name" value="Radical_SAM"/>
    <property type="match status" value="1"/>
</dbReference>
<dbReference type="InterPro" id="IPR051198">
    <property type="entry name" value="BchE-like"/>
</dbReference>
<dbReference type="SUPFAM" id="SSF102114">
    <property type="entry name" value="Radical SAM enzymes"/>
    <property type="match status" value="1"/>
</dbReference>
<dbReference type="InterPro" id="IPR058240">
    <property type="entry name" value="rSAM_sf"/>
</dbReference>
<keyword evidence="3" id="KW-0808">Transferase</keyword>
<dbReference type="SMART" id="SM00729">
    <property type="entry name" value="Elp3"/>
    <property type="match status" value="1"/>
</dbReference>
<dbReference type="EMBL" id="PHEX01000075">
    <property type="protein sequence ID" value="PKQ27585.1"/>
    <property type="molecule type" value="Genomic_DNA"/>
</dbReference>
<evidence type="ECO:0000256" key="4">
    <source>
        <dbReference type="ARBA" id="ARBA00022691"/>
    </source>
</evidence>
<dbReference type="GO" id="GO:0046872">
    <property type="term" value="F:metal ion binding"/>
    <property type="evidence" value="ECO:0007669"/>
    <property type="project" value="UniProtKB-KW"/>
</dbReference>
<dbReference type="SFLD" id="SFLDG01123">
    <property type="entry name" value="methyltransferase_(Class_B)"/>
    <property type="match status" value="1"/>
</dbReference>
<evidence type="ECO:0000256" key="7">
    <source>
        <dbReference type="ARBA" id="ARBA00023014"/>
    </source>
</evidence>
<dbReference type="InterPro" id="IPR006158">
    <property type="entry name" value="Cobalamin-bd"/>
</dbReference>
<dbReference type="GO" id="GO:0051539">
    <property type="term" value="F:4 iron, 4 sulfur cluster binding"/>
    <property type="evidence" value="ECO:0007669"/>
    <property type="project" value="UniProtKB-KW"/>
</dbReference>
<proteinExistence type="predicted"/>
<keyword evidence="8" id="KW-0472">Membrane</keyword>
<evidence type="ECO:0000313" key="12">
    <source>
        <dbReference type="Proteomes" id="UP000233654"/>
    </source>
</evidence>
<dbReference type="Gene3D" id="3.40.50.280">
    <property type="entry name" value="Cobalamin-binding domain"/>
    <property type="match status" value="1"/>
</dbReference>
<dbReference type="Pfam" id="PF02310">
    <property type="entry name" value="B12-binding"/>
    <property type="match status" value="1"/>
</dbReference>
<dbReference type="InterPro" id="IPR007197">
    <property type="entry name" value="rSAM"/>
</dbReference>
<dbReference type="CDD" id="cd01335">
    <property type="entry name" value="Radical_SAM"/>
    <property type="match status" value="1"/>
</dbReference>
<evidence type="ECO:0000256" key="1">
    <source>
        <dbReference type="ARBA" id="ARBA00001966"/>
    </source>
</evidence>
<evidence type="ECO:0000256" key="6">
    <source>
        <dbReference type="ARBA" id="ARBA00023004"/>
    </source>
</evidence>
<feature type="domain" description="B12-binding" evidence="9">
    <location>
        <begin position="1"/>
        <end position="135"/>
    </location>
</feature>
<feature type="transmembrane region" description="Helical" evidence="8">
    <location>
        <begin position="571"/>
        <end position="596"/>
    </location>
</feature>
<evidence type="ECO:0000256" key="5">
    <source>
        <dbReference type="ARBA" id="ARBA00022723"/>
    </source>
</evidence>
<dbReference type="AlphaFoldDB" id="A0A2N3G4E1"/>
<comment type="cofactor">
    <cofactor evidence="1">
        <name>[4Fe-4S] cluster</name>
        <dbReference type="ChEBI" id="CHEBI:49883"/>
    </cofactor>
</comment>
<evidence type="ECO:0000256" key="8">
    <source>
        <dbReference type="SAM" id="Phobius"/>
    </source>
</evidence>
<keyword evidence="7" id="KW-0411">Iron-sulfur</keyword>
<gene>
    <name evidence="11" type="ORF">CVT63_07215</name>
</gene>
<accession>A0A2N3G4E1</accession>
<evidence type="ECO:0000256" key="3">
    <source>
        <dbReference type="ARBA" id="ARBA00022679"/>
    </source>
</evidence>
<organism evidence="11 12">
    <name type="scientific">Candidatus Anoxymicrobium japonicum</name>
    <dbReference type="NCBI Taxonomy" id="2013648"/>
    <lineage>
        <taxon>Bacteria</taxon>
        <taxon>Bacillati</taxon>
        <taxon>Actinomycetota</taxon>
        <taxon>Candidatus Geothermincolia</taxon>
        <taxon>Candidatus Geothermincolales</taxon>
        <taxon>Candidatus Anoxymicrobiaceae</taxon>
        <taxon>Candidatus Anoxymicrobium</taxon>
    </lineage>
</organism>
<dbReference type="PANTHER" id="PTHR43409:SF7">
    <property type="entry name" value="BLL1977 PROTEIN"/>
    <property type="match status" value="1"/>
</dbReference>
<dbReference type="PROSITE" id="PS51332">
    <property type="entry name" value="B12_BINDING"/>
    <property type="match status" value="1"/>
</dbReference>
<keyword evidence="4" id="KW-0949">S-adenosyl-L-methionine</keyword>
<keyword evidence="8" id="KW-1133">Transmembrane helix</keyword>
<sequence>MSKVLLINPSKEVPLLDWTMRYPPLGLMSIAAALDGHEVQILDMKVEKLKEKKLRARLSSVDIVGITVLTPSIDSALELCRIAKECGALTVLGGAHPSLMPQVVQNPEVDIVVRGEGELTFKDIADGKPLDSMPGISYMDGTGVIHNPGRLPADLNALPRPRRDLISENRKKYQAFGKQMDAVSTARGCPFRCSFCAVPMIWQGYRELAPPQVIDEIKRTGQTEIVSIVDDNFCHDMRRVDEICDLIISEGLNDRLYSVFSRVDSIVRHPETVRKMARANMRVVFIGIEAATQVALDRMNKKTRIEDIHRACEILEKNGMLIWAGNIIGNLDDTYEDVEALIEMNKQLPIDIADFTVITPWPGTDLYRLALENNLIDEFDFAEYCECEPQMHTPHLSRIEIMELEIKAYMKFYGFWAMLGRVRRWSRNEEQRWLVERNSKGFRSFWKFRNKSAFYFWRSYKKTVGKTEKTKIRKYSPLVSTPKLYSIGAGIFAAAATLLLTILASHYHSQYSSRPPAFVTTDLLFSSVLVASTTAVVATWFAIRSYRRGWILSVRKRRPARKKWSVIEKSLLNGIAYSTAALIVTAILISVVAAGWSSSRLTYEVKEILVTAIAFLTALPVSFYAIRAARNEEITRN</sequence>